<dbReference type="Proteomes" id="UP001153714">
    <property type="component" value="Chromosome 10"/>
</dbReference>
<gene>
    <name evidence="1" type="ORF">DIATSA_LOCUS1046</name>
</gene>
<reference evidence="1" key="1">
    <citation type="submission" date="2021-12" db="EMBL/GenBank/DDBJ databases">
        <authorList>
            <person name="King R."/>
        </authorList>
    </citation>
    <scope>NUCLEOTIDE SEQUENCE</scope>
</reference>
<reference evidence="1" key="2">
    <citation type="submission" date="2022-10" db="EMBL/GenBank/DDBJ databases">
        <authorList>
            <consortium name="ENA_rothamsted_submissions"/>
            <consortium name="culmorum"/>
            <person name="King R."/>
        </authorList>
    </citation>
    <scope>NUCLEOTIDE SEQUENCE</scope>
</reference>
<evidence type="ECO:0000313" key="2">
    <source>
        <dbReference type="Proteomes" id="UP001153714"/>
    </source>
</evidence>
<proteinExistence type="predicted"/>
<sequence>MMNIAKEKLVATWLVVRGDFETHEVPYQVLAKYRPLFKYVSAREIARLNLSDERILSFVGTHTELDRHQVGVVASRYIQMNPHWSEPHYLNLMNNLLCGVPMSFMRKIPEANYLQLSRQALGKSYSWAAQDVARLGLLLTEVDGHELAAVNPEAMSGITAQVMLEIPERNLMHITDMQLRFLGQQPLNILAKKMKIYHERLVKLSYAAGLHSECLLVIILTLSIQFAIK</sequence>
<dbReference type="OrthoDB" id="6753181at2759"/>
<accession>A0A9N9N1Z8</accession>
<protein>
    <submittedName>
        <fullName evidence="1">Uncharacterized protein</fullName>
    </submittedName>
</protein>
<dbReference type="EMBL" id="OU893341">
    <property type="protein sequence ID" value="CAG9782812.1"/>
    <property type="molecule type" value="Genomic_DNA"/>
</dbReference>
<keyword evidence="2" id="KW-1185">Reference proteome</keyword>
<name>A0A9N9N1Z8_9NEOP</name>
<organism evidence="1 2">
    <name type="scientific">Diatraea saccharalis</name>
    <name type="common">sugarcane borer</name>
    <dbReference type="NCBI Taxonomy" id="40085"/>
    <lineage>
        <taxon>Eukaryota</taxon>
        <taxon>Metazoa</taxon>
        <taxon>Ecdysozoa</taxon>
        <taxon>Arthropoda</taxon>
        <taxon>Hexapoda</taxon>
        <taxon>Insecta</taxon>
        <taxon>Pterygota</taxon>
        <taxon>Neoptera</taxon>
        <taxon>Endopterygota</taxon>
        <taxon>Lepidoptera</taxon>
        <taxon>Glossata</taxon>
        <taxon>Ditrysia</taxon>
        <taxon>Pyraloidea</taxon>
        <taxon>Crambidae</taxon>
        <taxon>Crambinae</taxon>
        <taxon>Diatraea</taxon>
    </lineage>
</organism>
<dbReference type="AlphaFoldDB" id="A0A9N9N1Z8"/>
<evidence type="ECO:0000313" key="1">
    <source>
        <dbReference type="EMBL" id="CAG9782812.1"/>
    </source>
</evidence>